<dbReference type="RefSeq" id="WP_230742334.1">
    <property type="nucleotide sequence ID" value="NZ_PGCK01000009.1"/>
</dbReference>
<dbReference type="CDD" id="cd00090">
    <property type="entry name" value="HTH_ARSR"/>
    <property type="match status" value="1"/>
</dbReference>
<organism evidence="5 6">
    <name type="scientific">Methanooceanicella nereidis</name>
    <dbReference type="NCBI Taxonomy" id="2052831"/>
    <lineage>
        <taxon>Archaea</taxon>
        <taxon>Methanobacteriati</taxon>
        <taxon>Methanobacteriota</taxon>
        <taxon>Stenosarchaea group</taxon>
        <taxon>Methanomicrobia</taxon>
        <taxon>Methanocellales</taxon>
        <taxon>Methanocellaceae</taxon>
        <taxon>Methanooceanicella</taxon>
    </lineage>
</organism>
<dbReference type="InterPro" id="IPR011008">
    <property type="entry name" value="Dimeric_a/b-barrel"/>
</dbReference>
<keyword evidence="6" id="KW-1185">Reference proteome</keyword>
<dbReference type="PANTHER" id="PTHR30154">
    <property type="entry name" value="LEUCINE-RESPONSIVE REGULATORY PROTEIN"/>
    <property type="match status" value="1"/>
</dbReference>
<keyword evidence="3" id="KW-0804">Transcription</keyword>
<accession>A0AAP2RDU8</accession>
<dbReference type="EMBL" id="PGCK01000009">
    <property type="protein sequence ID" value="MCD1295479.1"/>
    <property type="molecule type" value="Genomic_DNA"/>
</dbReference>
<dbReference type="InterPro" id="IPR011991">
    <property type="entry name" value="ArsR-like_HTH"/>
</dbReference>
<dbReference type="SUPFAM" id="SSF46785">
    <property type="entry name" value="Winged helix' DNA-binding domain"/>
    <property type="match status" value="1"/>
</dbReference>
<dbReference type="Proteomes" id="UP001320159">
    <property type="component" value="Unassembled WGS sequence"/>
</dbReference>
<dbReference type="PANTHER" id="PTHR30154:SF34">
    <property type="entry name" value="TRANSCRIPTIONAL REGULATOR AZLB"/>
    <property type="match status" value="1"/>
</dbReference>
<reference evidence="5 6" key="1">
    <citation type="submission" date="2017-11" db="EMBL/GenBank/DDBJ databases">
        <title>Isolation and Characterization of Family Methanocellaceae Species from Potential Methane Hydrate Area Offshore Southwestern Taiwan.</title>
        <authorList>
            <person name="Zhang W.-L."/>
            <person name="Chen W.-C."/>
            <person name="Lai M.-C."/>
            <person name="Chen S.-C."/>
        </authorList>
    </citation>
    <scope>NUCLEOTIDE SEQUENCE [LARGE SCALE GENOMIC DNA]</scope>
    <source>
        <strain evidence="5 6">CWC-04</strain>
    </source>
</reference>
<evidence type="ECO:0000256" key="1">
    <source>
        <dbReference type="ARBA" id="ARBA00023015"/>
    </source>
</evidence>
<gene>
    <name evidence="5" type="ORF">CUJ83_10760</name>
</gene>
<dbReference type="Gene3D" id="1.10.10.10">
    <property type="entry name" value="Winged helix-like DNA-binding domain superfamily/Winged helix DNA-binding domain"/>
    <property type="match status" value="1"/>
</dbReference>
<dbReference type="InterPro" id="IPR000485">
    <property type="entry name" value="AsnC-type_HTH_dom"/>
</dbReference>
<sequence>MGSSFDLDEVDYSILRLLKENSRMSYQEMSRNTGIPDATIQHRFKRMKEHGAINKFTIMANNDATGYAVTSIMLIQTDTERHDEAKTALAEFPEVSEVYGVLGEYDLMIKVWAKSLEELNRFINDRIRSVEGIEDLQEIVLVERVKEESPPV</sequence>
<dbReference type="PROSITE" id="PS50956">
    <property type="entry name" value="HTH_ASNC_2"/>
    <property type="match status" value="1"/>
</dbReference>
<dbReference type="GO" id="GO:0043565">
    <property type="term" value="F:sequence-specific DNA binding"/>
    <property type="evidence" value="ECO:0007669"/>
    <property type="project" value="InterPro"/>
</dbReference>
<dbReference type="InterPro" id="IPR036390">
    <property type="entry name" value="WH_DNA-bd_sf"/>
</dbReference>
<dbReference type="AlphaFoldDB" id="A0AAP2RDU8"/>
<dbReference type="PRINTS" id="PR00033">
    <property type="entry name" value="HTHASNC"/>
</dbReference>
<evidence type="ECO:0000259" key="4">
    <source>
        <dbReference type="PROSITE" id="PS50956"/>
    </source>
</evidence>
<evidence type="ECO:0000256" key="2">
    <source>
        <dbReference type="ARBA" id="ARBA00023125"/>
    </source>
</evidence>
<dbReference type="Pfam" id="PF01037">
    <property type="entry name" value="AsnC_trans_reg"/>
    <property type="match status" value="1"/>
</dbReference>
<evidence type="ECO:0000313" key="6">
    <source>
        <dbReference type="Proteomes" id="UP001320159"/>
    </source>
</evidence>
<evidence type="ECO:0000313" key="5">
    <source>
        <dbReference type="EMBL" id="MCD1295479.1"/>
    </source>
</evidence>
<proteinExistence type="predicted"/>
<name>A0AAP2RDU8_9EURY</name>
<comment type="caution">
    <text evidence="5">The sequence shown here is derived from an EMBL/GenBank/DDBJ whole genome shotgun (WGS) entry which is preliminary data.</text>
</comment>
<dbReference type="InterPro" id="IPR019888">
    <property type="entry name" value="Tscrpt_reg_AsnC-like"/>
</dbReference>
<keyword evidence="2" id="KW-0238">DNA-binding</keyword>
<dbReference type="InterPro" id="IPR036388">
    <property type="entry name" value="WH-like_DNA-bd_sf"/>
</dbReference>
<dbReference type="Gene3D" id="3.30.70.920">
    <property type="match status" value="1"/>
</dbReference>
<dbReference type="SUPFAM" id="SSF54909">
    <property type="entry name" value="Dimeric alpha+beta barrel"/>
    <property type="match status" value="1"/>
</dbReference>
<evidence type="ECO:0000256" key="3">
    <source>
        <dbReference type="ARBA" id="ARBA00023163"/>
    </source>
</evidence>
<dbReference type="Pfam" id="PF13404">
    <property type="entry name" value="HTH_AsnC-type"/>
    <property type="match status" value="1"/>
</dbReference>
<dbReference type="GO" id="GO:0043200">
    <property type="term" value="P:response to amino acid"/>
    <property type="evidence" value="ECO:0007669"/>
    <property type="project" value="TreeGrafter"/>
</dbReference>
<dbReference type="SMART" id="SM00344">
    <property type="entry name" value="HTH_ASNC"/>
    <property type="match status" value="1"/>
</dbReference>
<feature type="domain" description="HTH asnC-type" evidence="4">
    <location>
        <begin position="7"/>
        <end position="68"/>
    </location>
</feature>
<keyword evidence="1" id="KW-0805">Transcription regulation</keyword>
<protein>
    <submittedName>
        <fullName evidence="5">Lrp/AsnC family transcriptional regulator</fullName>
    </submittedName>
</protein>
<dbReference type="InterPro" id="IPR019887">
    <property type="entry name" value="Tscrpt_reg_AsnC/Lrp_C"/>
</dbReference>
<dbReference type="GO" id="GO:0005829">
    <property type="term" value="C:cytosol"/>
    <property type="evidence" value="ECO:0007669"/>
    <property type="project" value="TreeGrafter"/>
</dbReference>